<reference evidence="2" key="1">
    <citation type="submission" date="2021-01" db="EMBL/GenBank/DDBJ databases">
        <authorList>
            <person name="Corre E."/>
            <person name="Pelletier E."/>
            <person name="Niang G."/>
            <person name="Scheremetjew M."/>
            <person name="Finn R."/>
            <person name="Kale V."/>
            <person name="Holt S."/>
            <person name="Cochrane G."/>
            <person name="Meng A."/>
            <person name="Brown T."/>
            <person name="Cohen L."/>
        </authorList>
    </citation>
    <scope>NUCLEOTIDE SEQUENCE</scope>
    <source>
        <strain evidence="2">UNC1205</strain>
    </source>
</reference>
<organism evidence="2">
    <name type="scientific">Pseudo-nitzschia delicatissima</name>
    <dbReference type="NCBI Taxonomy" id="44447"/>
    <lineage>
        <taxon>Eukaryota</taxon>
        <taxon>Sar</taxon>
        <taxon>Stramenopiles</taxon>
        <taxon>Ochrophyta</taxon>
        <taxon>Bacillariophyta</taxon>
        <taxon>Bacillariophyceae</taxon>
        <taxon>Bacillariophycidae</taxon>
        <taxon>Bacillariales</taxon>
        <taxon>Bacillariaceae</taxon>
        <taxon>Pseudo-nitzschia</taxon>
    </lineage>
</organism>
<feature type="signal peptide" evidence="1">
    <location>
        <begin position="1"/>
        <end position="26"/>
    </location>
</feature>
<dbReference type="Pfam" id="PF01963">
    <property type="entry name" value="TraB_PrgY_gumN"/>
    <property type="match status" value="1"/>
</dbReference>
<evidence type="ECO:0000313" key="2">
    <source>
        <dbReference type="EMBL" id="CAD8762756.1"/>
    </source>
</evidence>
<name>A0A7S0UKB9_9STRA</name>
<evidence type="ECO:0008006" key="3">
    <source>
        <dbReference type="Google" id="ProtNLM"/>
    </source>
</evidence>
<dbReference type="PANTHER" id="PTHR21530">
    <property type="entry name" value="PHEROMONE SHUTDOWN PROTEIN"/>
    <property type="match status" value="1"/>
</dbReference>
<dbReference type="EMBL" id="HBFL01003891">
    <property type="protein sequence ID" value="CAD8762756.1"/>
    <property type="molecule type" value="Transcribed_RNA"/>
</dbReference>
<dbReference type="InterPro" id="IPR002816">
    <property type="entry name" value="TraB/PrgY/GumN_fam"/>
</dbReference>
<evidence type="ECO:0000256" key="1">
    <source>
        <dbReference type="SAM" id="SignalP"/>
    </source>
</evidence>
<sequence>MFAMAGNCRNFSFLVCLLFLSNGLLASSSHDGRFPPSSSPSPTVLPRPNSINVDLVEASDSKNCTTIPETNLGTRNLPLWKQQLPFPLNNKTKTLQRLLIPGDNNPNGREISAGIGCDVEVFLLGTAHVSKDSSRDVRQLLECVKPDAIFLELCHQRLNLLETSEGDAEPHEITQEESIQASNETRGFWNRFGKKAKKKKNSDNKHIDTRSFSSIASSLLSNMQGEYADSLEVELGGEFRAAYEYWKKVVPQGPTRYRKVHRINNVHMILGDRPVSLTLTRAWESLGIWGKIKLMAGLIISSVRKPNPDELREWMEKILYEDTDLMSESVTELAKHFPTLAEVILKERDAYMACKLHQTCRRLLFAGSRTRSNRRYRLVAIVGAGHVEGIYRWLTTGESLDSISTVSSSNDELSPEDVLSKLIQIKATISQEDHDYLVHQITEVDLELMNEFSG</sequence>
<feature type="chain" id="PRO_5031194837" description="TraB domain-containing protein" evidence="1">
    <location>
        <begin position="27"/>
        <end position="454"/>
    </location>
</feature>
<dbReference type="AlphaFoldDB" id="A0A7S0UKB9"/>
<proteinExistence type="predicted"/>
<protein>
    <recommendedName>
        <fullName evidence="3">TraB domain-containing protein</fullName>
    </recommendedName>
</protein>
<dbReference type="PANTHER" id="PTHR21530:SF7">
    <property type="entry name" value="TRAB DOMAIN-CONTAINING PROTEIN"/>
    <property type="match status" value="1"/>
</dbReference>
<accession>A0A7S0UKB9</accession>
<dbReference type="InterPro" id="IPR046345">
    <property type="entry name" value="TraB_PrgY-like"/>
</dbReference>
<dbReference type="CDD" id="cd14726">
    <property type="entry name" value="TraB_PrgY-like"/>
    <property type="match status" value="1"/>
</dbReference>
<keyword evidence="1" id="KW-0732">Signal</keyword>
<gene>
    <name evidence="2" type="ORF">PDEL1432_LOCUS2796</name>
</gene>